<sequence>MVLDWEGMVDSCCRRPWLGVQQTEFSSQLTPFPLQTVQRLNQPVNTSRTGCLLLADGLLQAADDAALVPEALAGLHLAAVLDAVPLQLDPVLVGLLLQLLEVGVLLQKATSNGRLRATLPKAPKAFPANRHTVKQQDREDKPRQRVMSVRASAESQSLDPSSRQEPQRRMCAVLWSSLSQRKSKAKSAGAKTSPAHSASLWIEARYELEGSTMQRTAESPSRKRPTEGAL</sequence>
<organism evidence="2 3">
    <name type="scientific">Liparis tanakae</name>
    <name type="common">Tanaka's snailfish</name>
    <dbReference type="NCBI Taxonomy" id="230148"/>
    <lineage>
        <taxon>Eukaryota</taxon>
        <taxon>Metazoa</taxon>
        <taxon>Chordata</taxon>
        <taxon>Craniata</taxon>
        <taxon>Vertebrata</taxon>
        <taxon>Euteleostomi</taxon>
        <taxon>Actinopterygii</taxon>
        <taxon>Neopterygii</taxon>
        <taxon>Teleostei</taxon>
        <taxon>Neoteleostei</taxon>
        <taxon>Acanthomorphata</taxon>
        <taxon>Eupercaria</taxon>
        <taxon>Perciformes</taxon>
        <taxon>Cottioidei</taxon>
        <taxon>Cottales</taxon>
        <taxon>Liparidae</taxon>
        <taxon>Liparis</taxon>
    </lineage>
</organism>
<feature type="region of interest" description="Disordered" evidence="1">
    <location>
        <begin position="211"/>
        <end position="230"/>
    </location>
</feature>
<reference evidence="2 3" key="1">
    <citation type="submission" date="2019-03" db="EMBL/GenBank/DDBJ databases">
        <title>First draft genome of Liparis tanakae, snailfish: a comprehensive survey of snailfish specific genes.</title>
        <authorList>
            <person name="Kim W."/>
            <person name="Song I."/>
            <person name="Jeong J.-H."/>
            <person name="Kim D."/>
            <person name="Kim S."/>
            <person name="Ryu S."/>
            <person name="Song J.Y."/>
            <person name="Lee S.K."/>
        </authorList>
    </citation>
    <scope>NUCLEOTIDE SEQUENCE [LARGE SCALE GENOMIC DNA]</scope>
    <source>
        <tissue evidence="2">Muscle</tissue>
    </source>
</reference>
<gene>
    <name evidence="2" type="ORF">EYF80_011335</name>
</gene>
<feature type="compositionally biased region" description="Polar residues" evidence="1">
    <location>
        <begin position="153"/>
        <end position="164"/>
    </location>
</feature>
<proteinExistence type="predicted"/>
<dbReference type="AlphaFoldDB" id="A0A4Z2IKP7"/>
<dbReference type="EMBL" id="SRLO01000074">
    <property type="protein sequence ID" value="TNN78351.1"/>
    <property type="molecule type" value="Genomic_DNA"/>
</dbReference>
<dbReference type="Proteomes" id="UP000314294">
    <property type="component" value="Unassembled WGS sequence"/>
</dbReference>
<comment type="caution">
    <text evidence="2">The sequence shown here is derived from an EMBL/GenBank/DDBJ whole genome shotgun (WGS) entry which is preliminary data.</text>
</comment>
<accession>A0A4Z2IKP7</accession>
<feature type="compositionally biased region" description="Basic and acidic residues" evidence="1">
    <location>
        <begin position="134"/>
        <end position="143"/>
    </location>
</feature>
<protein>
    <submittedName>
        <fullName evidence="2">Uncharacterized protein</fullName>
    </submittedName>
</protein>
<name>A0A4Z2IKP7_9TELE</name>
<evidence type="ECO:0000313" key="3">
    <source>
        <dbReference type="Proteomes" id="UP000314294"/>
    </source>
</evidence>
<feature type="compositionally biased region" description="Basic and acidic residues" evidence="1">
    <location>
        <begin position="220"/>
        <end position="230"/>
    </location>
</feature>
<feature type="region of interest" description="Disordered" evidence="1">
    <location>
        <begin position="128"/>
        <end position="167"/>
    </location>
</feature>
<evidence type="ECO:0000313" key="2">
    <source>
        <dbReference type="EMBL" id="TNN78351.1"/>
    </source>
</evidence>
<keyword evidence="3" id="KW-1185">Reference proteome</keyword>
<evidence type="ECO:0000256" key="1">
    <source>
        <dbReference type="SAM" id="MobiDB-lite"/>
    </source>
</evidence>